<dbReference type="Pfam" id="PF00126">
    <property type="entry name" value="HTH_1"/>
    <property type="match status" value="1"/>
</dbReference>
<accession>A0A5E4RLP6</accession>
<dbReference type="InterPro" id="IPR036390">
    <property type="entry name" value="WH_DNA-bd_sf"/>
</dbReference>
<dbReference type="SUPFAM" id="SSF46785">
    <property type="entry name" value="Winged helix' DNA-binding domain"/>
    <property type="match status" value="1"/>
</dbReference>
<dbReference type="EMBL" id="CABPSC010000001">
    <property type="protein sequence ID" value="VVD63342.1"/>
    <property type="molecule type" value="Genomic_DNA"/>
</dbReference>
<dbReference type="SUPFAM" id="SSF53850">
    <property type="entry name" value="Periplasmic binding protein-like II"/>
    <property type="match status" value="1"/>
</dbReference>
<evidence type="ECO:0000256" key="4">
    <source>
        <dbReference type="ARBA" id="ARBA00023163"/>
    </source>
</evidence>
<dbReference type="GO" id="GO:0043565">
    <property type="term" value="F:sequence-specific DNA binding"/>
    <property type="evidence" value="ECO:0007669"/>
    <property type="project" value="TreeGrafter"/>
</dbReference>
<gene>
    <name evidence="6" type="ORF">PNO31109_00213</name>
</gene>
<dbReference type="AlphaFoldDB" id="A0A5E4RLP6"/>
<evidence type="ECO:0000259" key="5">
    <source>
        <dbReference type="PROSITE" id="PS50931"/>
    </source>
</evidence>
<dbReference type="InterPro" id="IPR000847">
    <property type="entry name" value="LysR_HTH_N"/>
</dbReference>
<dbReference type="PANTHER" id="PTHR30537:SF79">
    <property type="entry name" value="TRANSCRIPTIONAL REGULATOR-RELATED"/>
    <property type="match status" value="1"/>
</dbReference>
<dbReference type="CDD" id="cd08432">
    <property type="entry name" value="PBP2_GcdR_TrpI_HvrB_AmpR_like"/>
    <property type="match status" value="1"/>
</dbReference>
<dbReference type="InterPro" id="IPR036388">
    <property type="entry name" value="WH-like_DNA-bd_sf"/>
</dbReference>
<protein>
    <submittedName>
        <fullName evidence="6">LysR family transcriptional regulator</fullName>
    </submittedName>
</protein>
<dbReference type="Pfam" id="PF03466">
    <property type="entry name" value="LysR_substrate"/>
    <property type="match status" value="1"/>
</dbReference>
<comment type="similarity">
    <text evidence="1">Belongs to the LysR transcriptional regulatory family.</text>
</comment>
<keyword evidence="3" id="KW-0238">DNA-binding</keyword>
<dbReference type="InterPro" id="IPR005119">
    <property type="entry name" value="LysR_subst-bd"/>
</dbReference>
<feature type="domain" description="HTH lysR-type" evidence="5">
    <location>
        <begin position="74"/>
        <end position="131"/>
    </location>
</feature>
<dbReference type="InterPro" id="IPR058163">
    <property type="entry name" value="LysR-type_TF_proteobact-type"/>
</dbReference>
<keyword evidence="4" id="KW-0804">Transcription</keyword>
<dbReference type="GO" id="GO:0006351">
    <property type="term" value="P:DNA-templated transcription"/>
    <property type="evidence" value="ECO:0007669"/>
    <property type="project" value="TreeGrafter"/>
</dbReference>
<reference evidence="6 7" key="1">
    <citation type="submission" date="2019-08" db="EMBL/GenBank/DDBJ databases">
        <authorList>
            <person name="Peeters C."/>
        </authorList>
    </citation>
    <scope>NUCLEOTIDE SEQUENCE [LARGE SCALE GENOMIC DNA]</scope>
    <source>
        <strain evidence="6 7">LMG 31109</strain>
    </source>
</reference>
<evidence type="ECO:0000313" key="6">
    <source>
        <dbReference type="EMBL" id="VVD63342.1"/>
    </source>
</evidence>
<name>A0A5E4RLP6_9BURK</name>
<evidence type="ECO:0000256" key="1">
    <source>
        <dbReference type="ARBA" id="ARBA00009437"/>
    </source>
</evidence>
<organism evidence="6 7">
    <name type="scientific">Pandoraea nosoerga</name>
    <dbReference type="NCBI Taxonomy" id="2508296"/>
    <lineage>
        <taxon>Bacteria</taxon>
        <taxon>Pseudomonadati</taxon>
        <taxon>Pseudomonadota</taxon>
        <taxon>Betaproteobacteria</taxon>
        <taxon>Burkholderiales</taxon>
        <taxon>Burkholderiaceae</taxon>
        <taxon>Pandoraea</taxon>
    </lineage>
</organism>
<dbReference type="GO" id="GO:0003700">
    <property type="term" value="F:DNA-binding transcription factor activity"/>
    <property type="evidence" value="ECO:0007669"/>
    <property type="project" value="InterPro"/>
</dbReference>
<evidence type="ECO:0000256" key="3">
    <source>
        <dbReference type="ARBA" id="ARBA00023125"/>
    </source>
</evidence>
<dbReference type="Gene3D" id="3.40.190.10">
    <property type="entry name" value="Periplasmic binding protein-like II"/>
    <property type="match status" value="2"/>
</dbReference>
<dbReference type="PANTHER" id="PTHR30537">
    <property type="entry name" value="HTH-TYPE TRANSCRIPTIONAL REGULATOR"/>
    <property type="match status" value="1"/>
</dbReference>
<proteinExistence type="inferred from homology"/>
<evidence type="ECO:0000256" key="2">
    <source>
        <dbReference type="ARBA" id="ARBA00023015"/>
    </source>
</evidence>
<evidence type="ECO:0000313" key="7">
    <source>
        <dbReference type="Proteomes" id="UP000367825"/>
    </source>
</evidence>
<keyword evidence="7" id="KW-1185">Reference proteome</keyword>
<dbReference type="PROSITE" id="PS50931">
    <property type="entry name" value="HTH_LYSR"/>
    <property type="match status" value="1"/>
</dbReference>
<sequence>MGEKRRVGGMSERARATAIESPCCRTGAVISYCTNRRQAVSHVHTLPMALACVRPPEPAEMLPTTMNAPHRARPPLANLETVCLVARHGSFTAAAEASGLTHGAISRRVGAVENWLGCALFERHGRGVSLTCDGQRFLGRIEHAFDVIDAAADQWHQARKAPAVRLSVVPSFAKLWLLERLQSLEAGQPFINIQVATEHRNADVGAGEVDIALRYGRGGWSAVDSEPLMAETLYPVASPEVAARLKGASASDMLAMPLLHDSDLTGWRAWCGAQGVSLRPRARDRRFEDYTVVLAAAEAGLGIALARAPLADAAIAKSRLRRLSDTEVECPLSYHIVTAKREKRPEVLEVIARLHRAAQAGSRT</sequence>
<keyword evidence="2" id="KW-0805">Transcription regulation</keyword>
<dbReference type="Gene3D" id="1.10.10.10">
    <property type="entry name" value="Winged helix-like DNA-binding domain superfamily/Winged helix DNA-binding domain"/>
    <property type="match status" value="1"/>
</dbReference>
<dbReference type="Proteomes" id="UP000367825">
    <property type="component" value="Unassembled WGS sequence"/>
</dbReference>